<reference evidence="2" key="1">
    <citation type="journal article" date="2019" name="Nat. Commun.">
        <title>Genome-wide association mapping of date palm fruit traits.</title>
        <authorList>
            <person name="Hazzouri K.M."/>
            <person name="Gros-Balthazard M."/>
            <person name="Flowers J.M."/>
            <person name="Copetti D."/>
            <person name="Lemansour A."/>
            <person name="Lebrun M."/>
            <person name="Masmoudi K."/>
            <person name="Ferrand S."/>
            <person name="Dhar M.I."/>
            <person name="Fresquez Z.A."/>
            <person name="Rosas U."/>
            <person name="Zhang J."/>
            <person name="Talag J."/>
            <person name="Lee S."/>
            <person name="Kudrna D."/>
            <person name="Powell R.F."/>
            <person name="Leitch I.J."/>
            <person name="Krueger R.R."/>
            <person name="Wing R.A."/>
            <person name="Amiri K.M.A."/>
            <person name="Purugganan M.D."/>
        </authorList>
    </citation>
    <scope>NUCLEOTIDE SEQUENCE [LARGE SCALE GENOMIC DNA]</scope>
    <source>
        <strain evidence="2">cv. Khalas</strain>
    </source>
</reference>
<keyword evidence="2" id="KW-1185">Reference proteome</keyword>
<dbReference type="PANTHER" id="PTHR47914:SF1">
    <property type="entry name" value="ALPHA_BETA-HYDROLASES SUPERFAMILY PROTEIN"/>
    <property type="match status" value="1"/>
</dbReference>
<evidence type="ECO:0000256" key="1">
    <source>
        <dbReference type="SAM" id="MobiDB-lite"/>
    </source>
</evidence>
<name>A0A8B9AK32_PHODC</name>
<dbReference type="GO" id="GO:0009507">
    <property type="term" value="C:chloroplast"/>
    <property type="evidence" value="ECO:0007669"/>
    <property type="project" value="TreeGrafter"/>
</dbReference>
<feature type="region of interest" description="Disordered" evidence="1">
    <location>
        <begin position="1"/>
        <end position="20"/>
    </location>
</feature>
<dbReference type="GeneID" id="120111159"/>
<dbReference type="RefSeq" id="XP_038983649.1">
    <property type="nucleotide sequence ID" value="XM_039127721.1"/>
</dbReference>
<dbReference type="AlphaFoldDB" id="A0A8B9AK32"/>
<sequence>MEVNHISYSHPPCSSDSNPNPRILLPRHGDFRCSPVPSGFSGLSHLSRSRLLSLRVVKLIRIRCISSSLHSSNASAVAEKPSTSLKTGKWQWKFDGNSVNIYYEEHEGKSAASAKNILMVPTISDVSSMEEWRTVAKDIVSFMHAPDSPLTPSAGWEDTLVVSTANAPKRSKAKMDDLKEAKGVAVFVEVPGALLPQEEYPFTVAKELHKFLQKSFAARS</sequence>
<evidence type="ECO:0000313" key="3">
    <source>
        <dbReference type="RefSeq" id="XP_038983649.1"/>
    </source>
</evidence>
<protein>
    <submittedName>
        <fullName evidence="3">Uncharacterized protein LOC120111159</fullName>
    </submittedName>
</protein>
<accession>A0A8B9AK32</accession>
<dbReference type="Proteomes" id="UP000228380">
    <property type="component" value="Chromosome 6"/>
</dbReference>
<proteinExistence type="predicted"/>
<reference evidence="3" key="2">
    <citation type="submission" date="2025-08" db="UniProtKB">
        <authorList>
            <consortium name="RefSeq"/>
        </authorList>
    </citation>
    <scope>IDENTIFICATION</scope>
    <source>
        <tissue evidence="3">Young leaves</tissue>
    </source>
</reference>
<dbReference type="OrthoDB" id="2012836at2759"/>
<dbReference type="PANTHER" id="PTHR47914">
    <property type="entry name" value="ALPHA/BETA-HYDROLASES SUPERFAMILY PROTEIN"/>
    <property type="match status" value="1"/>
</dbReference>
<evidence type="ECO:0000313" key="2">
    <source>
        <dbReference type="Proteomes" id="UP000228380"/>
    </source>
</evidence>
<dbReference type="KEGG" id="pda:120111159"/>
<organism evidence="2 3">
    <name type="scientific">Phoenix dactylifera</name>
    <name type="common">Date palm</name>
    <dbReference type="NCBI Taxonomy" id="42345"/>
    <lineage>
        <taxon>Eukaryota</taxon>
        <taxon>Viridiplantae</taxon>
        <taxon>Streptophyta</taxon>
        <taxon>Embryophyta</taxon>
        <taxon>Tracheophyta</taxon>
        <taxon>Spermatophyta</taxon>
        <taxon>Magnoliopsida</taxon>
        <taxon>Liliopsida</taxon>
        <taxon>Arecaceae</taxon>
        <taxon>Coryphoideae</taxon>
        <taxon>Phoeniceae</taxon>
        <taxon>Phoenix</taxon>
    </lineage>
</organism>
<gene>
    <name evidence="3" type="primary">LOC120111159</name>
</gene>